<dbReference type="AlphaFoldDB" id="A0AAD6X9E7"/>
<name>A0AAD6X9E7_9AGAR</name>
<keyword evidence="2" id="KW-1185">Reference proteome</keyword>
<proteinExistence type="predicted"/>
<comment type="caution">
    <text evidence="1">The sequence shown here is derived from an EMBL/GenBank/DDBJ whole genome shotgun (WGS) entry which is preliminary data.</text>
</comment>
<accession>A0AAD6X9E7</accession>
<reference evidence="1" key="1">
    <citation type="submission" date="2023-03" db="EMBL/GenBank/DDBJ databases">
        <title>Massive genome expansion in bonnet fungi (Mycena s.s.) driven by repeated elements and novel gene families across ecological guilds.</title>
        <authorList>
            <consortium name="Lawrence Berkeley National Laboratory"/>
            <person name="Harder C.B."/>
            <person name="Miyauchi S."/>
            <person name="Viragh M."/>
            <person name="Kuo A."/>
            <person name="Thoen E."/>
            <person name="Andreopoulos B."/>
            <person name="Lu D."/>
            <person name="Skrede I."/>
            <person name="Drula E."/>
            <person name="Henrissat B."/>
            <person name="Morin E."/>
            <person name="Kohler A."/>
            <person name="Barry K."/>
            <person name="LaButti K."/>
            <person name="Morin E."/>
            <person name="Salamov A."/>
            <person name="Lipzen A."/>
            <person name="Mereny Z."/>
            <person name="Hegedus B."/>
            <person name="Baldrian P."/>
            <person name="Stursova M."/>
            <person name="Weitz H."/>
            <person name="Taylor A."/>
            <person name="Grigoriev I.V."/>
            <person name="Nagy L.G."/>
            <person name="Martin F."/>
            <person name="Kauserud H."/>
        </authorList>
    </citation>
    <scope>NUCLEOTIDE SEQUENCE</scope>
    <source>
        <strain evidence="1">CBHHK200</strain>
    </source>
</reference>
<dbReference type="EMBL" id="JARJCM010000016">
    <property type="protein sequence ID" value="KAJ7041542.1"/>
    <property type="molecule type" value="Genomic_DNA"/>
</dbReference>
<organism evidence="1 2">
    <name type="scientific">Mycena alexandri</name>
    <dbReference type="NCBI Taxonomy" id="1745969"/>
    <lineage>
        <taxon>Eukaryota</taxon>
        <taxon>Fungi</taxon>
        <taxon>Dikarya</taxon>
        <taxon>Basidiomycota</taxon>
        <taxon>Agaricomycotina</taxon>
        <taxon>Agaricomycetes</taxon>
        <taxon>Agaricomycetidae</taxon>
        <taxon>Agaricales</taxon>
        <taxon>Marasmiineae</taxon>
        <taxon>Mycenaceae</taxon>
        <taxon>Mycena</taxon>
    </lineage>
</organism>
<dbReference type="Proteomes" id="UP001218188">
    <property type="component" value="Unassembled WGS sequence"/>
</dbReference>
<gene>
    <name evidence="1" type="ORF">C8F04DRAFT_1079180</name>
</gene>
<evidence type="ECO:0000313" key="2">
    <source>
        <dbReference type="Proteomes" id="UP001218188"/>
    </source>
</evidence>
<sequence>MQATLRVQAHKALFDQEVVSSFFPAVHIYHISAEYTCSYCMWGYMENFRLYTEALERGERVRPTKFKLVPGGNHFLHCDAPELLLREIIEGSVAE</sequence>
<evidence type="ECO:0000313" key="1">
    <source>
        <dbReference type="EMBL" id="KAJ7041542.1"/>
    </source>
</evidence>
<protein>
    <submittedName>
        <fullName evidence="1">Uncharacterized protein</fullName>
    </submittedName>
</protein>